<reference evidence="1" key="2">
    <citation type="journal article" date="2015" name="Data Brief">
        <title>Shoot transcriptome of the giant reed, Arundo donax.</title>
        <authorList>
            <person name="Barrero R.A."/>
            <person name="Guerrero F.D."/>
            <person name="Moolhuijzen P."/>
            <person name="Goolsby J.A."/>
            <person name="Tidwell J."/>
            <person name="Bellgard S.E."/>
            <person name="Bellgard M.I."/>
        </authorList>
    </citation>
    <scope>NUCLEOTIDE SEQUENCE</scope>
    <source>
        <tissue evidence="1">Shoot tissue taken approximately 20 cm above the soil surface</tissue>
    </source>
</reference>
<proteinExistence type="predicted"/>
<protein>
    <submittedName>
        <fullName evidence="1">Uncharacterized protein</fullName>
    </submittedName>
</protein>
<dbReference type="EMBL" id="GBRH01179135">
    <property type="protein sequence ID" value="JAE18761.1"/>
    <property type="molecule type" value="Transcribed_RNA"/>
</dbReference>
<reference evidence="1" key="1">
    <citation type="submission" date="2014-09" db="EMBL/GenBank/DDBJ databases">
        <authorList>
            <person name="Magalhaes I.L.F."/>
            <person name="Oliveira U."/>
            <person name="Santos F.R."/>
            <person name="Vidigal T.H.D.A."/>
            <person name="Brescovit A.D."/>
            <person name="Santos A.J."/>
        </authorList>
    </citation>
    <scope>NUCLEOTIDE SEQUENCE</scope>
    <source>
        <tissue evidence="1">Shoot tissue taken approximately 20 cm above the soil surface</tissue>
    </source>
</reference>
<sequence length="30" mass="3284">MHIIIIIPCIGSCGMLGHLRILPDLIRITA</sequence>
<evidence type="ECO:0000313" key="1">
    <source>
        <dbReference type="EMBL" id="JAE18761.1"/>
    </source>
</evidence>
<organism evidence="1">
    <name type="scientific">Arundo donax</name>
    <name type="common">Giant reed</name>
    <name type="synonym">Donax arundinaceus</name>
    <dbReference type="NCBI Taxonomy" id="35708"/>
    <lineage>
        <taxon>Eukaryota</taxon>
        <taxon>Viridiplantae</taxon>
        <taxon>Streptophyta</taxon>
        <taxon>Embryophyta</taxon>
        <taxon>Tracheophyta</taxon>
        <taxon>Spermatophyta</taxon>
        <taxon>Magnoliopsida</taxon>
        <taxon>Liliopsida</taxon>
        <taxon>Poales</taxon>
        <taxon>Poaceae</taxon>
        <taxon>PACMAD clade</taxon>
        <taxon>Arundinoideae</taxon>
        <taxon>Arundineae</taxon>
        <taxon>Arundo</taxon>
    </lineage>
</organism>
<dbReference type="AlphaFoldDB" id="A0A0A9G884"/>
<accession>A0A0A9G884</accession>
<name>A0A0A9G884_ARUDO</name>